<name>A0AAV5I4D0_9ROSI</name>
<gene>
    <name evidence="2" type="ORF">SLEP1_g5948</name>
</gene>
<dbReference type="Proteomes" id="UP001054252">
    <property type="component" value="Unassembled WGS sequence"/>
</dbReference>
<accession>A0AAV5I4D0</accession>
<evidence type="ECO:0000313" key="2">
    <source>
        <dbReference type="EMBL" id="GKU92185.1"/>
    </source>
</evidence>
<dbReference type="AlphaFoldDB" id="A0AAV5I4D0"/>
<reference evidence="2 3" key="1">
    <citation type="journal article" date="2021" name="Commun. Biol.">
        <title>The genome of Shorea leprosula (Dipterocarpaceae) highlights the ecological relevance of drought in aseasonal tropical rainforests.</title>
        <authorList>
            <person name="Ng K.K.S."/>
            <person name="Kobayashi M.J."/>
            <person name="Fawcett J.A."/>
            <person name="Hatakeyama M."/>
            <person name="Paape T."/>
            <person name="Ng C.H."/>
            <person name="Ang C.C."/>
            <person name="Tnah L.H."/>
            <person name="Lee C.T."/>
            <person name="Nishiyama T."/>
            <person name="Sese J."/>
            <person name="O'Brien M.J."/>
            <person name="Copetti D."/>
            <person name="Mohd Noor M.I."/>
            <person name="Ong R.C."/>
            <person name="Putra M."/>
            <person name="Sireger I.Z."/>
            <person name="Indrioko S."/>
            <person name="Kosugi Y."/>
            <person name="Izuno A."/>
            <person name="Isagi Y."/>
            <person name="Lee S.L."/>
            <person name="Shimizu K.K."/>
        </authorList>
    </citation>
    <scope>NUCLEOTIDE SEQUENCE [LARGE SCALE GENOMIC DNA]</scope>
    <source>
        <strain evidence="2">214</strain>
    </source>
</reference>
<sequence>MAPASALTGEHGLRLWCLSLRILIPPPPRRVPFRGRFYRQFFSKQNLSETVTPTFCSFDYNPKDPTSSLDDGKFNGIHTAGQGKGGKKGNPPTHGFYN</sequence>
<organism evidence="2 3">
    <name type="scientific">Rubroshorea leprosula</name>
    <dbReference type="NCBI Taxonomy" id="152421"/>
    <lineage>
        <taxon>Eukaryota</taxon>
        <taxon>Viridiplantae</taxon>
        <taxon>Streptophyta</taxon>
        <taxon>Embryophyta</taxon>
        <taxon>Tracheophyta</taxon>
        <taxon>Spermatophyta</taxon>
        <taxon>Magnoliopsida</taxon>
        <taxon>eudicotyledons</taxon>
        <taxon>Gunneridae</taxon>
        <taxon>Pentapetalae</taxon>
        <taxon>rosids</taxon>
        <taxon>malvids</taxon>
        <taxon>Malvales</taxon>
        <taxon>Dipterocarpaceae</taxon>
        <taxon>Rubroshorea</taxon>
    </lineage>
</organism>
<protein>
    <submittedName>
        <fullName evidence="2">Uncharacterized protein</fullName>
    </submittedName>
</protein>
<dbReference type="EMBL" id="BPVZ01000005">
    <property type="protein sequence ID" value="GKU92185.1"/>
    <property type="molecule type" value="Genomic_DNA"/>
</dbReference>
<proteinExistence type="predicted"/>
<evidence type="ECO:0000313" key="3">
    <source>
        <dbReference type="Proteomes" id="UP001054252"/>
    </source>
</evidence>
<keyword evidence="3" id="KW-1185">Reference proteome</keyword>
<evidence type="ECO:0000256" key="1">
    <source>
        <dbReference type="SAM" id="MobiDB-lite"/>
    </source>
</evidence>
<comment type="caution">
    <text evidence="2">The sequence shown here is derived from an EMBL/GenBank/DDBJ whole genome shotgun (WGS) entry which is preliminary data.</text>
</comment>
<feature type="region of interest" description="Disordered" evidence="1">
    <location>
        <begin position="66"/>
        <end position="98"/>
    </location>
</feature>